<reference evidence="7" key="1">
    <citation type="submission" date="2018-12" db="EMBL/GenBank/DDBJ databases">
        <title>Tengunoibacter tsumagoiensis gen. nov., sp. nov., Dictyobacter kobayashii sp. nov., D. alpinus sp. nov., and D. joshuensis sp. nov. and description of Dictyobacteraceae fam. nov. within the order Ktedonobacterales isolated from Tengu-no-mugimeshi.</title>
        <authorList>
            <person name="Wang C.M."/>
            <person name="Zheng Y."/>
            <person name="Sakai Y."/>
            <person name="Toyoda A."/>
            <person name="Minakuchi Y."/>
            <person name="Abe K."/>
            <person name="Yokota A."/>
            <person name="Yabe S."/>
        </authorList>
    </citation>
    <scope>NUCLEOTIDE SEQUENCE [LARGE SCALE GENOMIC DNA]</scope>
    <source>
        <strain evidence="7">Uno11</strain>
    </source>
</reference>
<name>A0A402ARI7_9CHLR</name>
<evidence type="ECO:0000313" key="7">
    <source>
        <dbReference type="Proteomes" id="UP000287188"/>
    </source>
</evidence>
<proteinExistence type="predicted"/>
<dbReference type="GO" id="GO:0008726">
    <property type="term" value="F:alkanesulfonate monooxygenase activity"/>
    <property type="evidence" value="ECO:0007669"/>
    <property type="project" value="TreeGrafter"/>
</dbReference>
<dbReference type="GO" id="GO:0046306">
    <property type="term" value="P:alkanesulfonate catabolic process"/>
    <property type="evidence" value="ECO:0007669"/>
    <property type="project" value="TreeGrafter"/>
</dbReference>
<dbReference type="EMBL" id="BIFS01000001">
    <property type="protein sequence ID" value="GCE21709.1"/>
    <property type="molecule type" value="Genomic_DNA"/>
</dbReference>
<keyword evidence="1" id="KW-0285">Flavoprotein</keyword>
<dbReference type="PANTHER" id="PTHR42847">
    <property type="entry name" value="ALKANESULFONATE MONOOXYGENASE"/>
    <property type="match status" value="1"/>
</dbReference>
<evidence type="ECO:0000313" key="6">
    <source>
        <dbReference type="EMBL" id="GCE21709.1"/>
    </source>
</evidence>
<dbReference type="RefSeq" id="WP_161977692.1">
    <property type="nucleotide sequence ID" value="NZ_BIFS01000001.1"/>
</dbReference>
<dbReference type="InterPro" id="IPR011251">
    <property type="entry name" value="Luciferase-like_dom"/>
</dbReference>
<dbReference type="SUPFAM" id="SSF51679">
    <property type="entry name" value="Bacterial luciferase-like"/>
    <property type="match status" value="1"/>
</dbReference>
<comment type="caution">
    <text evidence="6">The sequence shown here is derived from an EMBL/GenBank/DDBJ whole genome shotgun (WGS) entry which is preliminary data.</text>
</comment>
<dbReference type="InterPro" id="IPR050172">
    <property type="entry name" value="SsuD_RutA_monooxygenase"/>
</dbReference>
<accession>A0A402ARI7</accession>
<keyword evidence="7" id="KW-1185">Reference proteome</keyword>
<organism evidence="6 7">
    <name type="scientific">Dictyobacter kobayashii</name>
    <dbReference type="NCBI Taxonomy" id="2014872"/>
    <lineage>
        <taxon>Bacteria</taxon>
        <taxon>Bacillati</taxon>
        <taxon>Chloroflexota</taxon>
        <taxon>Ktedonobacteria</taxon>
        <taxon>Ktedonobacterales</taxon>
        <taxon>Dictyobacteraceae</taxon>
        <taxon>Dictyobacter</taxon>
    </lineage>
</organism>
<feature type="domain" description="Luciferase-like" evidence="5">
    <location>
        <begin position="11"/>
        <end position="174"/>
    </location>
</feature>
<dbReference type="PANTHER" id="PTHR42847:SF4">
    <property type="entry name" value="ALKANESULFONATE MONOOXYGENASE-RELATED"/>
    <property type="match status" value="1"/>
</dbReference>
<protein>
    <submittedName>
        <fullName evidence="6">Luciferase-like protein</fullName>
    </submittedName>
</protein>
<gene>
    <name evidence="6" type="ORF">KDK_55090</name>
</gene>
<evidence type="ECO:0000256" key="4">
    <source>
        <dbReference type="ARBA" id="ARBA00023033"/>
    </source>
</evidence>
<dbReference type="Proteomes" id="UP000287188">
    <property type="component" value="Unassembled WGS sequence"/>
</dbReference>
<evidence type="ECO:0000256" key="3">
    <source>
        <dbReference type="ARBA" id="ARBA00023002"/>
    </source>
</evidence>
<keyword evidence="3" id="KW-0560">Oxidoreductase</keyword>
<sequence length="275" mass="30504">MKFGLDVPTTGAYADARVLAQLALEAEVAGWDGFFIWDVLPESQPVIDPWIALTAIALQTSRIKIGLLVAPLARHRPYLVAQRLANLDQLSGGRIICTVGLGASEEMCVAFGEESKPTVRARQLDEGLAILAGLWSEDPFSFNGEHYKLHQVSLHAKPLQTPCIPLWVAGGWPRRAPFRRAAQWDGVSLKSIQVEKNQWLTLDDFRSCLAYVRAHRSRSTPFEVVMSGETPSDRAQGIAIVTPFQEAGATWWVEEGLGWSLEEFRARIHHGPPCR</sequence>
<keyword evidence="4" id="KW-0503">Monooxygenase</keyword>
<evidence type="ECO:0000256" key="1">
    <source>
        <dbReference type="ARBA" id="ARBA00022630"/>
    </source>
</evidence>
<evidence type="ECO:0000259" key="5">
    <source>
        <dbReference type="Pfam" id="PF00296"/>
    </source>
</evidence>
<dbReference type="AlphaFoldDB" id="A0A402ARI7"/>
<dbReference type="Pfam" id="PF00296">
    <property type="entry name" value="Bac_luciferase"/>
    <property type="match status" value="1"/>
</dbReference>
<dbReference type="InterPro" id="IPR036661">
    <property type="entry name" value="Luciferase-like_sf"/>
</dbReference>
<evidence type="ECO:0000256" key="2">
    <source>
        <dbReference type="ARBA" id="ARBA00022643"/>
    </source>
</evidence>
<dbReference type="Gene3D" id="3.20.20.30">
    <property type="entry name" value="Luciferase-like domain"/>
    <property type="match status" value="1"/>
</dbReference>
<keyword evidence="2" id="KW-0288">FMN</keyword>